<gene>
    <name evidence="2" type="ORF">CMUST_02230</name>
</gene>
<organism evidence="2 3">
    <name type="scientific">Corynebacterium mustelae</name>
    <dbReference type="NCBI Taxonomy" id="571915"/>
    <lineage>
        <taxon>Bacteria</taxon>
        <taxon>Bacillati</taxon>
        <taxon>Actinomycetota</taxon>
        <taxon>Actinomycetes</taxon>
        <taxon>Mycobacteriales</taxon>
        <taxon>Corynebacteriaceae</taxon>
        <taxon>Corynebacterium</taxon>
    </lineage>
</organism>
<name>A0A0G3GW93_9CORY</name>
<protein>
    <submittedName>
        <fullName evidence="2">DoxX protein</fullName>
    </submittedName>
</protein>
<dbReference type="Proteomes" id="UP000035199">
    <property type="component" value="Chromosome"/>
</dbReference>
<keyword evidence="1" id="KW-0812">Transmembrane</keyword>
<reference evidence="2 3" key="1">
    <citation type="journal article" date="2015" name="Genome Announc.">
        <title>Complete Genome Sequence of the Type Strain Corynebacterium mustelae DSM 45274, Isolated from Various Tissues of a Male Ferret with Lethal Sepsis.</title>
        <authorList>
            <person name="Ruckert C."/>
            <person name="Eimer J."/>
            <person name="Winkler A."/>
            <person name="Tauch A."/>
        </authorList>
    </citation>
    <scope>NUCLEOTIDE SEQUENCE [LARGE SCALE GENOMIC DNA]</scope>
    <source>
        <strain evidence="2 3">DSM 45274</strain>
    </source>
</reference>
<dbReference type="STRING" id="571915.CMUST_02230"/>
<proteinExistence type="predicted"/>
<sequence>MHMYRSIVRTLFAVIFISGGFSHLVLGRTHPESYAVFGDTALIPSLSNLWSDFVMPNIGWLTIVLGCYEVVAGVLLLMSRSKARLGAYMMLAFLGFITIVGYGFPTTSIVEDLLKNRIITIVMALLLIPVVLESSPKSWRAMWRHS</sequence>
<dbReference type="OrthoDB" id="3260478at2"/>
<dbReference type="EMBL" id="CP011542">
    <property type="protein sequence ID" value="AKK04790.1"/>
    <property type="molecule type" value="Genomic_DNA"/>
</dbReference>
<evidence type="ECO:0000313" key="2">
    <source>
        <dbReference type="EMBL" id="AKK04790.1"/>
    </source>
</evidence>
<feature type="transmembrane region" description="Helical" evidence="1">
    <location>
        <begin position="85"/>
        <end position="104"/>
    </location>
</feature>
<feature type="transmembrane region" description="Helical" evidence="1">
    <location>
        <begin position="116"/>
        <end position="132"/>
    </location>
</feature>
<keyword evidence="3" id="KW-1185">Reference proteome</keyword>
<feature type="transmembrane region" description="Helical" evidence="1">
    <location>
        <begin position="58"/>
        <end position="78"/>
    </location>
</feature>
<accession>A0A0G3GW93</accession>
<dbReference type="PATRIC" id="fig|571915.4.peg.473"/>
<evidence type="ECO:0000256" key="1">
    <source>
        <dbReference type="SAM" id="Phobius"/>
    </source>
</evidence>
<dbReference type="AlphaFoldDB" id="A0A0G3GW93"/>
<keyword evidence="1" id="KW-1133">Transmembrane helix</keyword>
<reference evidence="3" key="2">
    <citation type="submission" date="2015-05" db="EMBL/GenBank/DDBJ databases">
        <title>Complete genome sequence of Corynebacterium mustelae DSM 45274, isolated from various tissues of a male ferret with lethal sepsis.</title>
        <authorList>
            <person name="Ruckert C."/>
            <person name="Albersmeier A."/>
            <person name="Winkler A."/>
            <person name="Tauch A."/>
        </authorList>
    </citation>
    <scope>NUCLEOTIDE SEQUENCE [LARGE SCALE GENOMIC DNA]</scope>
    <source>
        <strain evidence="3">DSM 45274</strain>
    </source>
</reference>
<dbReference type="KEGG" id="cmv:CMUST_02230"/>
<evidence type="ECO:0000313" key="3">
    <source>
        <dbReference type="Proteomes" id="UP000035199"/>
    </source>
</evidence>
<keyword evidence="1" id="KW-0472">Membrane</keyword>